<dbReference type="Gene3D" id="3.30.420.240">
    <property type="match status" value="1"/>
</dbReference>
<evidence type="ECO:0008006" key="3">
    <source>
        <dbReference type="Google" id="ProtNLM"/>
    </source>
</evidence>
<dbReference type="Proteomes" id="UP000093044">
    <property type="component" value="Chromosome"/>
</dbReference>
<organism evidence="1 2">
    <name type="scientific">Cloacibacillus porcorum</name>
    <dbReference type="NCBI Taxonomy" id="1197717"/>
    <lineage>
        <taxon>Bacteria</taxon>
        <taxon>Thermotogati</taxon>
        <taxon>Synergistota</taxon>
        <taxon>Synergistia</taxon>
        <taxon>Synergistales</taxon>
        <taxon>Synergistaceae</taxon>
        <taxon>Cloacibacillus</taxon>
    </lineage>
</organism>
<dbReference type="OrthoDB" id="9775154at2"/>
<dbReference type="AlphaFoldDB" id="A0A1B2I3S6"/>
<sequence>MFGGDRSVIFLRQGLYSNILYQVRGNTPETLAAHAARLYDEYKADALIVDATGVGEAVMSSLRLMNRSPIAFYAGERSLLPNCVNRRTEVWYKMREWFRSGGAIPDDSDLRDDLVGPEFQYTHGSHKIQLERKQDMAKRGLASPDLADALAVTFGAEVQAKRMNAAGPGIQNLRSAWKPTDMKSRRYRALDRRR</sequence>
<dbReference type="RefSeq" id="WP_066743962.1">
    <property type="nucleotide sequence ID" value="NZ_CP016757.1"/>
</dbReference>
<proteinExistence type="predicted"/>
<dbReference type="STRING" id="1197717.BED41_05740"/>
<gene>
    <name evidence="1" type="ORF">BED41_05740</name>
</gene>
<dbReference type="GeneID" id="83057353"/>
<protein>
    <recommendedName>
        <fullName evidence="3">Terminase large subunit gp17-like C-terminal domain-containing protein</fullName>
    </recommendedName>
</protein>
<name>A0A1B2I3S6_9BACT</name>
<evidence type="ECO:0000313" key="2">
    <source>
        <dbReference type="Proteomes" id="UP000093044"/>
    </source>
</evidence>
<dbReference type="EMBL" id="CP016757">
    <property type="protein sequence ID" value="ANZ44635.1"/>
    <property type="molecule type" value="Genomic_DNA"/>
</dbReference>
<keyword evidence="2" id="KW-1185">Reference proteome</keyword>
<reference evidence="1" key="1">
    <citation type="submission" date="2016-08" db="EMBL/GenBank/DDBJ databases">
        <title>Complete genome of Cloacibacillus porcorum.</title>
        <authorList>
            <person name="Looft T."/>
            <person name="Bayles D.O."/>
            <person name="Alt D.P."/>
        </authorList>
    </citation>
    <scope>NUCLEOTIDE SEQUENCE [LARGE SCALE GENOMIC DNA]</scope>
    <source>
        <strain evidence="1">CL-84</strain>
    </source>
</reference>
<dbReference type="KEGG" id="cpor:BED41_05740"/>
<accession>A0A1B2I3S6</accession>
<evidence type="ECO:0000313" key="1">
    <source>
        <dbReference type="EMBL" id="ANZ44635.1"/>
    </source>
</evidence>